<comment type="caution">
    <text evidence="1">The sequence shown here is derived from an EMBL/GenBank/DDBJ whole genome shotgun (WGS) entry which is preliminary data.</text>
</comment>
<dbReference type="Proteomes" id="UP001419268">
    <property type="component" value="Unassembled WGS sequence"/>
</dbReference>
<protein>
    <submittedName>
        <fullName evidence="1">Uncharacterized protein</fullName>
    </submittedName>
</protein>
<dbReference type="AlphaFoldDB" id="A0AAP0EID7"/>
<evidence type="ECO:0000313" key="1">
    <source>
        <dbReference type="EMBL" id="KAK9094056.1"/>
    </source>
</evidence>
<name>A0AAP0EID7_9MAGN</name>
<dbReference type="EMBL" id="JBBNAG010000011">
    <property type="protein sequence ID" value="KAK9094056.1"/>
    <property type="molecule type" value="Genomic_DNA"/>
</dbReference>
<reference evidence="1 2" key="1">
    <citation type="submission" date="2024-01" db="EMBL/GenBank/DDBJ databases">
        <title>Genome assemblies of Stephania.</title>
        <authorList>
            <person name="Yang L."/>
        </authorList>
    </citation>
    <scope>NUCLEOTIDE SEQUENCE [LARGE SCALE GENOMIC DNA]</scope>
    <source>
        <strain evidence="1">JXDWG</strain>
        <tissue evidence="1">Leaf</tissue>
    </source>
</reference>
<proteinExistence type="predicted"/>
<sequence length="77" mass="9081">MLLTLRDRLGGPRGLRPGGAQFVENWGRHSWYQRRSFKYSTLEIKTQNQRKLGMVELRVEPYDLIKSSLGSEESWRN</sequence>
<evidence type="ECO:0000313" key="2">
    <source>
        <dbReference type="Proteomes" id="UP001419268"/>
    </source>
</evidence>
<gene>
    <name evidence="1" type="ORF">Scep_025525</name>
</gene>
<organism evidence="1 2">
    <name type="scientific">Stephania cephalantha</name>
    <dbReference type="NCBI Taxonomy" id="152367"/>
    <lineage>
        <taxon>Eukaryota</taxon>
        <taxon>Viridiplantae</taxon>
        <taxon>Streptophyta</taxon>
        <taxon>Embryophyta</taxon>
        <taxon>Tracheophyta</taxon>
        <taxon>Spermatophyta</taxon>
        <taxon>Magnoliopsida</taxon>
        <taxon>Ranunculales</taxon>
        <taxon>Menispermaceae</taxon>
        <taxon>Menispermoideae</taxon>
        <taxon>Cissampelideae</taxon>
        <taxon>Stephania</taxon>
    </lineage>
</organism>
<keyword evidence="2" id="KW-1185">Reference proteome</keyword>
<accession>A0AAP0EID7</accession>